<feature type="domain" description="Isochorismatase-like" evidence="3">
    <location>
        <begin position="100"/>
        <end position="248"/>
    </location>
</feature>
<name>A0A7M5USA1_9CNID</name>
<dbReference type="PANTHER" id="PTHR43540:SF6">
    <property type="entry name" value="ISOCHORISMATASE-LIKE DOMAIN-CONTAINING PROTEIN"/>
    <property type="match status" value="1"/>
</dbReference>
<dbReference type="CDD" id="cd14724">
    <property type="entry name" value="ZIP_Gal4-like_1"/>
    <property type="match status" value="1"/>
</dbReference>
<organism evidence="4 5">
    <name type="scientific">Clytia hemisphaerica</name>
    <dbReference type="NCBI Taxonomy" id="252671"/>
    <lineage>
        <taxon>Eukaryota</taxon>
        <taxon>Metazoa</taxon>
        <taxon>Cnidaria</taxon>
        <taxon>Hydrozoa</taxon>
        <taxon>Hydroidolina</taxon>
        <taxon>Leptothecata</taxon>
        <taxon>Obeliida</taxon>
        <taxon>Clytiidae</taxon>
        <taxon>Clytia</taxon>
    </lineage>
</organism>
<dbReference type="EnsemblMetazoa" id="CLYHEMT005023.1">
    <property type="protein sequence ID" value="CLYHEMP005023.1"/>
    <property type="gene ID" value="CLYHEMG005023"/>
</dbReference>
<dbReference type="AlphaFoldDB" id="A0A7M5USA1"/>
<dbReference type="RefSeq" id="XP_066934599.1">
    <property type="nucleotide sequence ID" value="XM_067078498.1"/>
</dbReference>
<dbReference type="GO" id="GO:0016787">
    <property type="term" value="F:hydrolase activity"/>
    <property type="evidence" value="ECO:0007669"/>
    <property type="project" value="UniProtKB-KW"/>
</dbReference>
<comment type="similarity">
    <text evidence="1">Belongs to the isochorismatase family.</text>
</comment>
<dbReference type="CDD" id="cd00431">
    <property type="entry name" value="cysteine_hydrolases"/>
    <property type="match status" value="1"/>
</dbReference>
<dbReference type="Proteomes" id="UP000594262">
    <property type="component" value="Unplaced"/>
</dbReference>
<accession>A0A7M5USA1</accession>
<dbReference type="OrthoDB" id="77835at2759"/>
<evidence type="ECO:0000259" key="3">
    <source>
        <dbReference type="Pfam" id="PF00857"/>
    </source>
</evidence>
<evidence type="ECO:0000313" key="5">
    <source>
        <dbReference type="Proteomes" id="UP000594262"/>
    </source>
</evidence>
<evidence type="ECO:0000256" key="1">
    <source>
        <dbReference type="ARBA" id="ARBA00006336"/>
    </source>
</evidence>
<reference evidence="4" key="1">
    <citation type="submission" date="2021-01" db="UniProtKB">
        <authorList>
            <consortium name="EnsemblMetazoa"/>
        </authorList>
    </citation>
    <scope>IDENTIFICATION</scope>
</reference>
<dbReference type="Pfam" id="PF00857">
    <property type="entry name" value="Isochorismatase"/>
    <property type="match status" value="1"/>
</dbReference>
<dbReference type="InterPro" id="IPR036380">
    <property type="entry name" value="Isochorismatase-like_sf"/>
</dbReference>
<evidence type="ECO:0000256" key="2">
    <source>
        <dbReference type="ARBA" id="ARBA00022801"/>
    </source>
</evidence>
<dbReference type="InterPro" id="IPR050272">
    <property type="entry name" value="Isochorismatase-like_hydrls"/>
</dbReference>
<keyword evidence="5" id="KW-1185">Reference proteome</keyword>
<dbReference type="Gene3D" id="3.40.50.850">
    <property type="entry name" value="Isochorismatase-like"/>
    <property type="match status" value="1"/>
</dbReference>
<dbReference type="GeneID" id="136822259"/>
<evidence type="ECO:0000313" key="4">
    <source>
        <dbReference type="EnsemblMetazoa" id="CLYHEMP005023.1"/>
    </source>
</evidence>
<dbReference type="PANTHER" id="PTHR43540">
    <property type="entry name" value="PEROXYUREIDOACRYLATE/UREIDOACRYLATE AMIDOHYDROLASE-RELATED"/>
    <property type="match status" value="1"/>
</dbReference>
<proteinExistence type="inferred from homology"/>
<sequence length="322" mass="36727">MSTKELYNKFKIKASNKNKYDAGLRDLFGCVEKNIKEHGHEPMANRNIIPNKGHVVSQDPENYPATDHLFELKAHYKIEDFKRNFVLIIEDMEVGYEGYVRHCIPNVKKLITQFRESKLPIVWTNWSRRHDDGHYNAVDRYYGPQAVTEGTNPCYIAGEDGIDTVAELAPQTQDEYSCSIDSLHLSKFADLDDDGREILFPMLEAWGVNTIVLCGAWTDDCLLTTIFDAVDKYGYDLILVRDGVATATVWGDPILEALMASTCCDMTCEGIVKHLKEHPDLVEAPKAPLNGNVYKTKTNYREDRMQKEIDALKERIKELEAK</sequence>
<keyword evidence="2" id="KW-0378">Hydrolase</keyword>
<dbReference type="InterPro" id="IPR000868">
    <property type="entry name" value="Isochorismatase-like_dom"/>
</dbReference>
<protein>
    <recommendedName>
        <fullName evidence="3">Isochorismatase-like domain-containing protein</fullName>
    </recommendedName>
</protein>
<dbReference type="SUPFAM" id="SSF52499">
    <property type="entry name" value="Isochorismatase-like hydrolases"/>
    <property type="match status" value="1"/>
</dbReference>